<comment type="caution">
    <text evidence="2">The sequence shown here is derived from an EMBL/GenBank/DDBJ whole genome shotgun (WGS) entry which is preliminary data.</text>
</comment>
<evidence type="ECO:0000313" key="3">
    <source>
        <dbReference type="Proteomes" id="UP000178606"/>
    </source>
</evidence>
<keyword evidence="1" id="KW-0472">Membrane</keyword>
<keyword evidence="1" id="KW-0812">Transmembrane</keyword>
<feature type="transmembrane region" description="Helical" evidence="1">
    <location>
        <begin position="73"/>
        <end position="96"/>
    </location>
</feature>
<evidence type="ECO:0008006" key="4">
    <source>
        <dbReference type="Google" id="ProtNLM"/>
    </source>
</evidence>
<proteinExistence type="predicted"/>
<feature type="transmembrane region" description="Helical" evidence="1">
    <location>
        <begin position="419"/>
        <end position="439"/>
    </location>
</feature>
<keyword evidence="1" id="KW-1133">Transmembrane helix</keyword>
<evidence type="ECO:0000313" key="2">
    <source>
        <dbReference type="EMBL" id="OGG49195.1"/>
    </source>
</evidence>
<dbReference type="Proteomes" id="UP000178606">
    <property type="component" value="Unassembled WGS sequence"/>
</dbReference>
<organism evidence="2 3">
    <name type="scientific">Handelsmanbacteria sp. (strain RIFCSPLOWO2_12_FULL_64_10)</name>
    <dbReference type="NCBI Taxonomy" id="1817868"/>
    <lineage>
        <taxon>Bacteria</taxon>
        <taxon>Candidatus Handelsmaniibacteriota</taxon>
    </lineage>
</organism>
<feature type="transmembrane region" description="Helical" evidence="1">
    <location>
        <begin position="132"/>
        <end position="154"/>
    </location>
</feature>
<dbReference type="InterPro" id="IPR004155">
    <property type="entry name" value="PBS_lyase_HEAT"/>
</dbReference>
<protein>
    <recommendedName>
        <fullName evidence="4">Major facilitator superfamily (MFS) profile domain-containing protein</fullName>
    </recommendedName>
</protein>
<dbReference type="SUPFAM" id="SSF48371">
    <property type="entry name" value="ARM repeat"/>
    <property type="match status" value="1"/>
</dbReference>
<dbReference type="InterPro" id="IPR011701">
    <property type="entry name" value="MFS"/>
</dbReference>
<gene>
    <name evidence="2" type="ORF">A3F84_07525</name>
</gene>
<feature type="transmembrane region" description="Helical" evidence="1">
    <location>
        <begin position="205"/>
        <end position="223"/>
    </location>
</feature>
<dbReference type="InterPro" id="IPR036259">
    <property type="entry name" value="MFS_trans_sf"/>
</dbReference>
<feature type="transmembrane region" description="Helical" evidence="1">
    <location>
        <begin position="286"/>
        <end position="307"/>
    </location>
</feature>
<feature type="transmembrane region" description="Helical" evidence="1">
    <location>
        <begin position="105"/>
        <end position="126"/>
    </location>
</feature>
<dbReference type="SUPFAM" id="SSF103473">
    <property type="entry name" value="MFS general substrate transporter"/>
    <property type="match status" value="1"/>
</dbReference>
<dbReference type="InterPro" id="IPR011989">
    <property type="entry name" value="ARM-like"/>
</dbReference>
<dbReference type="GO" id="GO:0022857">
    <property type="term" value="F:transmembrane transporter activity"/>
    <property type="evidence" value="ECO:0007669"/>
    <property type="project" value="InterPro"/>
</dbReference>
<dbReference type="InterPro" id="IPR016024">
    <property type="entry name" value="ARM-type_fold"/>
</dbReference>
<dbReference type="SMART" id="SM00567">
    <property type="entry name" value="EZ_HEAT"/>
    <property type="match status" value="4"/>
</dbReference>
<dbReference type="AlphaFoldDB" id="A0A1F6CJ73"/>
<dbReference type="Gene3D" id="1.20.1250.20">
    <property type="entry name" value="MFS general substrate transporter like domains"/>
    <property type="match status" value="2"/>
</dbReference>
<dbReference type="Pfam" id="PF07690">
    <property type="entry name" value="MFS_1"/>
    <property type="match status" value="1"/>
</dbReference>
<dbReference type="PANTHER" id="PTHR23526">
    <property type="entry name" value="INTEGRAL MEMBRANE TRANSPORT PROTEIN-RELATED"/>
    <property type="match status" value="1"/>
</dbReference>
<feature type="transmembrane region" description="Helical" evidence="1">
    <location>
        <begin position="319"/>
        <end position="336"/>
    </location>
</feature>
<dbReference type="InterPro" id="IPR052528">
    <property type="entry name" value="Sugar_transport-like"/>
</dbReference>
<dbReference type="PANTHER" id="PTHR23526:SF2">
    <property type="entry name" value="MAJOR FACILITATOR SUPERFAMILY (MFS) PROFILE DOMAIN-CONTAINING PROTEIN"/>
    <property type="match status" value="1"/>
</dbReference>
<feature type="transmembrane region" description="Helical" evidence="1">
    <location>
        <begin position="342"/>
        <end position="367"/>
    </location>
</feature>
<dbReference type="Gene3D" id="1.25.10.10">
    <property type="entry name" value="Leucine-rich Repeat Variant"/>
    <property type="match status" value="1"/>
</dbReference>
<reference evidence="2 3" key="1">
    <citation type="journal article" date="2016" name="Nat. Commun.">
        <title>Thousands of microbial genomes shed light on interconnected biogeochemical processes in an aquifer system.</title>
        <authorList>
            <person name="Anantharaman K."/>
            <person name="Brown C.T."/>
            <person name="Hug L.A."/>
            <person name="Sharon I."/>
            <person name="Castelle C.J."/>
            <person name="Probst A.J."/>
            <person name="Thomas B.C."/>
            <person name="Singh A."/>
            <person name="Wilkins M.J."/>
            <person name="Karaoz U."/>
            <person name="Brodie E.L."/>
            <person name="Williams K.H."/>
            <person name="Hubbard S.S."/>
            <person name="Banfield J.F."/>
        </authorList>
    </citation>
    <scope>NUCLEOTIDE SEQUENCE [LARGE SCALE GENOMIC DNA]</scope>
    <source>
        <strain evidence="3">RIFCSPLOWO2_12_FULL_64_10</strain>
    </source>
</reference>
<feature type="transmembrane region" description="Helical" evidence="1">
    <location>
        <begin position="379"/>
        <end position="399"/>
    </location>
</feature>
<accession>A0A1F6CJ73</accession>
<dbReference type="Pfam" id="PF13646">
    <property type="entry name" value="HEAT_2"/>
    <property type="match status" value="1"/>
</dbReference>
<name>A0A1F6CJ73_HANXR</name>
<dbReference type="EMBL" id="MFKF01000238">
    <property type="protein sequence ID" value="OGG49195.1"/>
    <property type="molecule type" value="Genomic_DNA"/>
</dbReference>
<feature type="transmembrane region" description="Helical" evidence="1">
    <location>
        <begin position="175"/>
        <end position="193"/>
    </location>
</feature>
<sequence>MGVGEVKIRITSFPMSQPARHTPDAPLLTRAEMARGLRLWLYTTGSWGVYGRIATLTGPIFTGFALSLGATEAHIGVMAAVSMSVGLVQLLSVLLVNRVEDKKRFVILVGLIEVVLIPSVVFIPLIFSKTWWIPAIFACIIVASVAVNLMLPLYNGWFAALLPSTARARTISRQTIVNTLSAIVAGYALGRFIDLFDAPQKYQGFFVVFLIGMAGGVGGYLILVRCPFPRLGEDDAGIRLSSLFTVPTRNAPFIRFLTCHMAWILATGLAEPFYSVFMIKTLHISYTTIAVFTNISLVTQIVGYRVWAGLVDRYGSKPILQILMVPFVGVPLLWVFNRGDNYLLIPFIMVVSGFLTSGISMAVGPLFYGLLPAGKEQPVYFAFWSTTFRLVSAVAPLLGGALVSGFEGVAFEVMGFPVGNLQVVFIASAALLVAPNLLLRRVTEAKSKEAGVLIQDLSRGNFVTYAYGLFRLSRATEEEDRGRAVRAMGRSRSPMAVQRLIEALDDASPRVRSQAAAGLGEAGDPRALDPLLEELSDRESDIRPEVVEALGKLRHPRALDPLIDALHDADPRVRISAIQALLEIGGEEAHELLFWAFCDPFDRSVFPTLVETLSDLRDVRIVKPTLDQAPRYRSPVIRLQLLNGVCRAMGARNRFYRMLSADDYERAERVGDLIERARSDVASSRFLGPEARAAVSARIREALLAFEREDAPAMAQALRGAVDLLQEDLASGVGRRAMSPAARERVQAGVIAIRTFLDRDLGAGLVGASDIFLAVCLFCIARTLKAGRVEERRPLLKRWFQRDEGQT</sequence>
<dbReference type="Pfam" id="PF03130">
    <property type="entry name" value="HEAT_PBS"/>
    <property type="match status" value="1"/>
</dbReference>
<feature type="transmembrane region" description="Helical" evidence="1">
    <location>
        <begin position="39"/>
        <end position="61"/>
    </location>
</feature>
<evidence type="ECO:0000256" key="1">
    <source>
        <dbReference type="SAM" id="Phobius"/>
    </source>
</evidence>